<gene>
    <name evidence="10" type="ORF">ZOSMA_18G00480</name>
</gene>
<comment type="similarity">
    <text evidence="2">Belongs to the 'GDSL' lipolytic enzyme family.</text>
</comment>
<sequence>MTILVIFLSKMFFLLMVDVGMVRCVNVPAIYMFGDSTADVGNNNQLLGNEVSRANFSPYGIDYPGGIAIGKFCNGKIEIDYIGMLLFLVLIVRAIFLNDLEFKLIPLK</sequence>
<evidence type="ECO:0000313" key="11">
    <source>
        <dbReference type="Proteomes" id="UP000036987"/>
    </source>
</evidence>
<reference evidence="11" key="1">
    <citation type="journal article" date="2016" name="Nature">
        <title>The genome of the seagrass Zostera marina reveals angiosperm adaptation to the sea.</title>
        <authorList>
            <person name="Olsen J.L."/>
            <person name="Rouze P."/>
            <person name="Verhelst B."/>
            <person name="Lin Y.-C."/>
            <person name="Bayer T."/>
            <person name="Collen J."/>
            <person name="Dattolo E."/>
            <person name="De Paoli E."/>
            <person name="Dittami S."/>
            <person name="Maumus F."/>
            <person name="Michel G."/>
            <person name="Kersting A."/>
            <person name="Lauritano C."/>
            <person name="Lohaus R."/>
            <person name="Toepel M."/>
            <person name="Tonon T."/>
            <person name="Vanneste K."/>
            <person name="Amirebrahimi M."/>
            <person name="Brakel J."/>
            <person name="Bostroem C."/>
            <person name="Chovatia M."/>
            <person name="Grimwood J."/>
            <person name="Jenkins J.W."/>
            <person name="Jueterbock A."/>
            <person name="Mraz A."/>
            <person name="Stam W.T."/>
            <person name="Tice H."/>
            <person name="Bornberg-Bauer E."/>
            <person name="Green P.J."/>
            <person name="Pearson G.A."/>
            <person name="Procaccini G."/>
            <person name="Duarte C.M."/>
            <person name="Schmutz J."/>
            <person name="Reusch T.B.H."/>
            <person name="Van de Peer Y."/>
        </authorList>
    </citation>
    <scope>NUCLEOTIDE SEQUENCE [LARGE SCALE GENOMIC DNA]</scope>
    <source>
        <strain evidence="11">cv. Finnish</strain>
    </source>
</reference>
<protein>
    <recommendedName>
        <fullName evidence="12">GDSL esterase/lipase</fullName>
    </recommendedName>
</protein>
<comment type="caution">
    <text evidence="10">The sequence shown here is derived from an EMBL/GenBank/DDBJ whole genome shotgun (WGS) entry which is preliminary data.</text>
</comment>
<dbReference type="GO" id="GO:0016787">
    <property type="term" value="F:hydrolase activity"/>
    <property type="evidence" value="ECO:0007669"/>
    <property type="project" value="UniProtKB-KW"/>
</dbReference>
<dbReference type="PANTHER" id="PTHR45650:SF8">
    <property type="entry name" value="GDSL ESTERASE_LIPASE"/>
    <property type="match status" value="1"/>
</dbReference>
<organism evidence="10 11">
    <name type="scientific">Zostera marina</name>
    <name type="common">Eelgrass</name>
    <dbReference type="NCBI Taxonomy" id="29655"/>
    <lineage>
        <taxon>Eukaryota</taxon>
        <taxon>Viridiplantae</taxon>
        <taxon>Streptophyta</taxon>
        <taxon>Embryophyta</taxon>
        <taxon>Tracheophyta</taxon>
        <taxon>Spermatophyta</taxon>
        <taxon>Magnoliopsida</taxon>
        <taxon>Liliopsida</taxon>
        <taxon>Zosteraceae</taxon>
        <taxon>Zostera</taxon>
    </lineage>
</organism>
<proteinExistence type="inferred from homology"/>
<dbReference type="GO" id="GO:0005576">
    <property type="term" value="C:extracellular region"/>
    <property type="evidence" value="ECO:0007669"/>
    <property type="project" value="UniProtKB-SubCell"/>
</dbReference>
<dbReference type="Proteomes" id="UP000036987">
    <property type="component" value="Unassembled WGS sequence"/>
</dbReference>
<evidence type="ECO:0000256" key="9">
    <source>
        <dbReference type="SAM" id="SignalP"/>
    </source>
</evidence>
<evidence type="ECO:0000313" key="10">
    <source>
        <dbReference type="EMBL" id="KMZ70957.1"/>
    </source>
</evidence>
<dbReference type="GO" id="GO:0016042">
    <property type="term" value="P:lipid catabolic process"/>
    <property type="evidence" value="ECO:0007669"/>
    <property type="project" value="UniProtKB-KW"/>
</dbReference>
<dbReference type="InterPro" id="IPR051238">
    <property type="entry name" value="GDSL_esterase/lipase"/>
</dbReference>
<dbReference type="OMA" id="CATQTTH"/>
<feature type="signal peptide" evidence="9">
    <location>
        <begin position="1"/>
        <end position="24"/>
    </location>
</feature>
<feature type="chain" id="PRO_5005527818" description="GDSL esterase/lipase" evidence="9">
    <location>
        <begin position="25"/>
        <end position="108"/>
    </location>
</feature>
<evidence type="ECO:0000256" key="1">
    <source>
        <dbReference type="ARBA" id="ARBA00004613"/>
    </source>
</evidence>
<keyword evidence="8" id="KW-0472">Membrane</keyword>
<keyword evidence="5" id="KW-0378">Hydrolase</keyword>
<evidence type="ECO:0000256" key="8">
    <source>
        <dbReference type="SAM" id="Phobius"/>
    </source>
</evidence>
<evidence type="ECO:0000256" key="2">
    <source>
        <dbReference type="ARBA" id="ARBA00008668"/>
    </source>
</evidence>
<evidence type="ECO:0000256" key="4">
    <source>
        <dbReference type="ARBA" id="ARBA00022729"/>
    </source>
</evidence>
<evidence type="ECO:0008006" key="12">
    <source>
        <dbReference type="Google" id="ProtNLM"/>
    </source>
</evidence>
<keyword evidence="3" id="KW-0964">Secreted</keyword>
<feature type="transmembrane region" description="Helical" evidence="8">
    <location>
        <begin position="81"/>
        <end position="100"/>
    </location>
</feature>
<keyword evidence="8" id="KW-0812">Transmembrane</keyword>
<keyword evidence="4 9" id="KW-0732">Signal</keyword>
<keyword evidence="11" id="KW-1185">Reference proteome</keyword>
<name>A0A0K9PRV7_ZOSMR</name>
<accession>A0A0K9PRV7</accession>
<evidence type="ECO:0000256" key="7">
    <source>
        <dbReference type="ARBA" id="ARBA00023098"/>
    </source>
</evidence>
<keyword evidence="8" id="KW-1133">Transmembrane helix</keyword>
<dbReference type="STRING" id="29655.A0A0K9PRV7"/>
<dbReference type="AlphaFoldDB" id="A0A0K9PRV7"/>
<evidence type="ECO:0000256" key="3">
    <source>
        <dbReference type="ARBA" id="ARBA00022525"/>
    </source>
</evidence>
<dbReference type="InterPro" id="IPR036514">
    <property type="entry name" value="SGNH_hydro_sf"/>
</dbReference>
<comment type="subcellular location">
    <subcellularLocation>
        <location evidence="1">Secreted</location>
    </subcellularLocation>
</comment>
<evidence type="ECO:0000256" key="5">
    <source>
        <dbReference type="ARBA" id="ARBA00022801"/>
    </source>
</evidence>
<dbReference type="EMBL" id="LFYR01000692">
    <property type="protein sequence ID" value="KMZ70957.1"/>
    <property type="molecule type" value="Genomic_DNA"/>
</dbReference>
<dbReference type="PANTHER" id="PTHR45650">
    <property type="entry name" value="GDSL-LIKE LIPASE/ACYLHYDROLASE-RELATED"/>
    <property type="match status" value="1"/>
</dbReference>
<dbReference type="Gene3D" id="3.40.50.1110">
    <property type="entry name" value="SGNH hydrolase"/>
    <property type="match status" value="1"/>
</dbReference>
<dbReference type="OrthoDB" id="786205at2759"/>
<evidence type="ECO:0000256" key="6">
    <source>
        <dbReference type="ARBA" id="ARBA00022963"/>
    </source>
</evidence>
<keyword evidence="6" id="KW-0442">Lipid degradation</keyword>
<keyword evidence="7" id="KW-0443">Lipid metabolism</keyword>